<organism evidence="1 2">
    <name type="scientific">Amycolatopsis thailandensis</name>
    <dbReference type="NCBI Taxonomy" id="589330"/>
    <lineage>
        <taxon>Bacteria</taxon>
        <taxon>Bacillati</taxon>
        <taxon>Actinomycetota</taxon>
        <taxon>Actinomycetes</taxon>
        <taxon>Pseudonocardiales</taxon>
        <taxon>Pseudonocardiaceae</taxon>
        <taxon>Amycolatopsis</taxon>
    </lineage>
</organism>
<protein>
    <submittedName>
        <fullName evidence="1">DUF932 domain-containing protein</fullName>
    </submittedName>
</protein>
<accession>A0A229SBW0</accession>
<evidence type="ECO:0000313" key="2">
    <source>
        <dbReference type="Proteomes" id="UP000215223"/>
    </source>
</evidence>
<dbReference type="RefSeq" id="WP_093934183.1">
    <property type="nucleotide sequence ID" value="NZ_NMQT01000043.1"/>
</dbReference>
<comment type="caution">
    <text evidence="1">The sequence shown here is derived from an EMBL/GenBank/DDBJ whole genome shotgun (WGS) entry which is preliminary data.</text>
</comment>
<dbReference type="AlphaFoldDB" id="A0A229SBW0"/>
<name>A0A229SBW0_9PSEU</name>
<sequence>MTTMESVLTRRDARLPDMVELLQRQHDSKLDVVVPARDLRMVGGRLAIDGIGEPTITLDGVTSTTGIFVPTATCDGGFADKLGIPVRYLRRMRETGHLDLLDHNINEWLAEDPAKRFLTRNFRGVGGTPGISRALLSEQYRFVDNLDVLMAVLEGIRMAGVHVDVSQCDLTETRMYVQIRCPEVFAYAPALLRNYTSPFTGNRGADNPIVFAGFVFSNSEVGHGSFSITPRIVVQVCDNGMTVTQDVMREVHLGGKLADGVVRWSADTQAAALDVLVKQARDAVNTFLNPAYVQAKIAEVEADAGVRVEDLEETITYVGKQLRFTEAERKTILSHFFDAGDRTSGGVLHAVTSAAQTIDDADEAYALERQGLPAMRHAAAFQR</sequence>
<evidence type="ECO:0000313" key="1">
    <source>
        <dbReference type="EMBL" id="OXM56423.1"/>
    </source>
</evidence>
<proteinExistence type="predicted"/>
<reference evidence="1 2" key="1">
    <citation type="submission" date="2017-07" db="EMBL/GenBank/DDBJ databases">
        <title>Amycolatopsis thailandensis Genome sequencing and assembly.</title>
        <authorList>
            <person name="Kaur N."/>
            <person name="Mayilraj S."/>
        </authorList>
    </citation>
    <scope>NUCLEOTIDE SEQUENCE [LARGE SCALE GENOMIC DNA]</scope>
    <source>
        <strain evidence="1 2">JCM 16380</strain>
    </source>
</reference>
<gene>
    <name evidence="1" type="ORF">CFP71_13425</name>
</gene>
<dbReference type="Proteomes" id="UP000215223">
    <property type="component" value="Unassembled WGS sequence"/>
</dbReference>
<dbReference type="OrthoDB" id="2679764at2"/>
<dbReference type="EMBL" id="NMQT01000043">
    <property type="protein sequence ID" value="OXM56423.1"/>
    <property type="molecule type" value="Genomic_DNA"/>
</dbReference>
<keyword evidence="2" id="KW-1185">Reference proteome</keyword>